<dbReference type="HOGENOM" id="CLU_2881306_0_0_6"/>
<dbReference type="AlphaFoldDB" id="A4BMC6"/>
<keyword evidence="2" id="KW-1185">Reference proteome</keyword>
<evidence type="ECO:0000313" key="1">
    <source>
        <dbReference type="EMBL" id="EAR23464.1"/>
    </source>
</evidence>
<proteinExistence type="predicted"/>
<sequence>MAIDDPLLRSLDQLCRKGWLLEILRDSIVCDAGIKKTCRHNQYFGVRRRQCGVIWHTQGSGRR</sequence>
<organism evidence="1 2">
    <name type="scientific">Nitrococcus mobilis Nb-231</name>
    <dbReference type="NCBI Taxonomy" id="314278"/>
    <lineage>
        <taxon>Bacteria</taxon>
        <taxon>Pseudomonadati</taxon>
        <taxon>Pseudomonadota</taxon>
        <taxon>Gammaproteobacteria</taxon>
        <taxon>Chromatiales</taxon>
        <taxon>Ectothiorhodospiraceae</taxon>
        <taxon>Nitrococcus</taxon>
    </lineage>
</organism>
<dbReference type="eggNOG" id="COG0610">
    <property type="taxonomic scope" value="Bacteria"/>
</dbReference>
<evidence type="ECO:0000313" key="2">
    <source>
        <dbReference type="Proteomes" id="UP000003374"/>
    </source>
</evidence>
<dbReference type="RefSeq" id="WP_005004808.1">
    <property type="nucleotide sequence ID" value="NZ_CH672427.1"/>
</dbReference>
<name>A4BMC6_9GAMM</name>
<protein>
    <submittedName>
        <fullName evidence="1">Putative DNA restriction-modification system, restriction enzyme</fullName>
    </submittedName>
</protein>
<accession>A4BMC6</accession>
<reference evidence="1 2" key="1">
    <citation type="submission" date="2006-02" db="EMBL/GenBank/DDBJ databases">
        <authorList>
            <person name="Waterbury J."/>
            <person name="Ferriera S."/>
            <person name="Johnson J."/>
            <person name="Kravitz S."/>
            <person name="Halpern A."/>
            <person name="Remington K."/>
            <person name="Beeson K."/>
            <person name="Tran B."/>
            <person name="Rogers Y.-H."/>
            <person name="Friedman R."/>
            <person name="Venter J.C."/>
        </authorList>
    </citation>
    <scope>NUCLEOTIDE SEQUENCE [LARGE SCALE GENOMIC DNA]</scope>
    <source>
        <strain evidence="1 2">Nb-231</strain>
    </source>
</reference>
<comment type="caution">
    <text evidence="1">The sequence shown here is derived from an EMBL/GenBank/DDBJ whole genome shotgun (WGS) entry which is preliminary data.</text>
</comment>
<dbReference type="Proteomes" id="UP000003374">
    <property type="component" value="Unassembled WGS sequence"/>
</dbReference>
<gene>
    <name evidence="1" type="ORF">NB231_16628</name>
</gene>
<dbReference type="STRING" id="314278.NB231_16628"/>
<dbReference type="EMBL" id="AAOF01000001">
    <property type="protein sequence ID" value="EAR23464.1"/>
    <property type="molecule type" value="Genomic_DNA"/>
</dbReference>